<evidence type="ECO:0000313" key="2">
    <source>
        <dbReference type="Proteomes" id="UP000887013"/>
    </source>
</evidence>
<organism evidence="1 2">
    <name type="scientific">Nephila pilipes</name>
    <name type="common">Giant wood spider</name>
    <name type="synonym">Nephila maculata</name>
    <dbReference type="NCBI Taxonomy" id="299642"/>
    <lineage>
        <taxon>Eukaryota</taxon>
        <taxon>Metazoa</taxon>
        <taxon>Ecdysozoa</taxon>
        <taxon>Arthropoda</taxon>
        <taxon>Chelicerata</taxon>
        <taxon>Arachnida</taxon>
        <taxon>Araneae</taxon>
        <taxon>Araneomorphae</taxon>
        <taxon>Entelegynae</taxon>
        <taxon>Araneoidea</taxon>
        <taxon>Nephilidae</taxon>
        <taxon>Nephila</taxon>
    </lineage>
</organism>
<comment type="caution">
    <text evidence="1">The sequence shown here is derived from an EMBL/GenBank/DDBJ whole genome shotgun (WGS) entry which is preliminary data.</text>
</comment>
<dbReference type="AlphaFoldDB" id="A0A8X6NQV4"/>
<protein>
    <submittedName>
        <fullName evidence="1">Uncharacterized protein</fullName>
    </submittedName>
</protein>
<dbReference type="EMBL" id="BMAW01012114">
    <property type="protein sequence ID" value="GFT27044.1"/>
    <property type="molecule type" value="Genomic_DNA"/>
</dbReference>
<proteinExistence type="predicted"/>
<reference evidence="1" key="1">
    <citation type="submission" date="2020-08" db="EMBL/GenBank/DDBJ databases">
        <title>Multicomponent nature underlies the extraordinary mechanical properties of spider dragline silk.</title>
        <authorList>
            <person name="Kono N."/>
            <person name="Nakamura H."/>
            <person name="Mori M."/>
            <person name="Yoshida Y."/>
            <person name="Ohtoshi R."/>
            <person name="Malay A.D."/>
            <person name="Moran D.A.P."/>
            <person name="Tomita M."/>
            <person name="Numata K."/>
            <person name="Arakawa K."/>
        </authorList>
    </citation>
    <scope>NUCLEOTIDE SEQUENCE</scope>
</reference>
<keyword evidence="2" id="KW-1185">Reference proteome</keyword>
<name>A0A8X6NQV4_NEPPI</name>
<feature type="non-terminal residue" evidence="1">
    <location>
        <position position="1"/>
    </location>
</feature>
<accession>A0A8X6NQV4</accession>
<sequence>SNKHVTQMIENNFACLSSLTLSYHNLYHNGILIEAACPLCDKRNEPMNKFHFEYLWSFPLNHRDIGRREDLKAITSGYLKNPSH</sequence>
<dbReference type="Proteomes" id="UP000887013">
    <property type="component" value="Unassembled WGS sequence"/>
</dbReference>
<evidence type="ECO:0000313" key="1">
    <source>
        <dbReference type="EMBL" id="GFT27044.1"/>
    </source>
</evidence>
<gene>
    <name evidence="1" type="ORF">NPIL_284351</name>
</gene>